<organism evidence="7 8">
    <name type="scientific">Alicyclobacillus dauci</name>
    <dbReference type="NCBI Taxonomy" id="1475485"/>
    <lineage>
        <taxon>Bacteria</taxon>
        <taxon>Bacillati</taxon>
        <taxon>Bacillota</taxon>
        <taxon>Bacilli</taxon>
        <taxon>Bacillales</taxon>
        <taxon>Alicyclobacillaceae</taxon>
        <taxon>Alicyclobacillus</taxon>
    </lineage>
</organism>
<evidence type="ECO:0000256" key="1">
    <source>
        <dbReference type="ARBA" id="ARBA00001933"/>
    </source>
</evidence>
<dbReference type="InterPro" id="IPR015421">
    <property type="entry name" value="PyrdxlP-dep_Trfase_major"/>
</dbReference>
<reference evidence="7" key="1">
    <citation type="submission" date="2022-08" db="EMBL/GenBank/DDBJ databases">
        <title>Alicyclobacillus dauci DSM2870, complete genome.</title>
        <authorList>
            <person name="Wang Q."/>
            <person name="Cai R."/>
            <person name="Wang Z."/>
        </authorList>
    </citation>
    <scope>NUCLEOTIDE SEQUENCE</scope>
    <source>
        <strain evidence="7">DSM 28700</strain>
    </source>
</reference>
<dbReference type="SUPFAM" id="SSF53383">
    <property type="entry name" value="PLP-dependent transferases"/>
    <property type="match status" value="1"/>
</dbReference>
<evidence type="ECO:0000256" key="5">
    <source>
        <dbReference type="ARBA" id="ARBA00037974"/>
    </source>
</evidence>
<keyword evidence="7" id="KW-0808">Transferase</keyword>
<keyword evidence="8" id="KW-1185">Reference proteome</keyword>
<dbReference type="EMBL" id="CP104064">
    <property type="protein sequence ID" value="WAH38935.1"/>
    <property type="molecule type" value="Genomic_DNA"/>
</dbReference>
<comment type="similarity">
    <text evidence="5">Belongs to the class-II pyridoxal-phosphate-dependent aminotransferase family. MalY/PatB cystathionine beta-lyase subfamily.</text>
</comment>
<dbReference type="NCBIfam" id="TIGR04350">
    <property type="entry name" value="C_S_lyase_PatB"/>
    <property type="match status" value="1"/>
</dbReference>
<comment type="cofactor">
    <cofactor evidence="1">
        <name>pyridoxal 5'-phosphate</name>
        <dbReference type="ChEBI" id="CHEBI:597326"/>
    </cofactor>
</comment>
<dbReference type="PANTHER" id="PTHR43525:SF1">
    <property type="entry name" value="PROTEIN MALY"/>
    <property type="match status" value="1"/>
</dbReference>
<keyword evidence="3" id="KW-0663">Pyridoxal phosphate</keyword>
<evidence type="ECO:0000313" key="7">
    <source>
        <dbReference type="EMBL" id="WAH38935.1"/>
    </source>
</evidence>
<dbReference type="RefSeq" id="WP_268046551.1">
    <property type="nucleotide sequence ID" value="NZ_CP104064.1"/>
</dbReference>
<dbReference type="CDD" id="cd00609">
    <property type="entry name" value="AAT_like"/>
    <property type="match status" value="1"/>
</dbReference>
<dbReference type="InterPro" id="IPR015422">
    <property type="entry name" value="PyrdxlP-dep_Trfase_small"/>
</dbReference>
<keyword evidence="7" id="KW-0032">Aminotransferase</keyword>
<gene>
    <name evidence="7" type="ORF">NZD86_10865</name>
</gene>
<protein>
    <recommendedName>
        <fullName evidence="2">cysteine-S-conjugate beta-lyase</fullName>
        <ecNumber evidence="2">4.4.1.13</ecNumber>
    </recommendedName>
</protein>
<dbReference type="EC" id="4.4.1.13" evidence="2"/>
<accession>A0ABY6Z876</accession>
<dbReference type="Gene3D" id="3.90.1150.10">
    <property type="entry name" value="Aspartate Aminotransferase, domain 1"/>
    <property type="match status" value="1"/>
</dbReference>
<evidence type="ECO:0000313" key="8">
    <source>
        <dbReference type="Proteomes" id="UP001164803"/>
    </source>
</evidence>
<evidence type="ECO:0000259" key="6">
    <source>
        <dbReference type="Pfam" id="PF00155"/>
    </source>
</evidence>
<proteinExistence type="inferred from homology"/>
<evidence type="ECO:0000256" key="4">
    <source>
        <dbReference type="ARBA" id="ARBA00023239"/>
    </source>
</evidence>
<dbReference type="Gene3D" id="3.40.640.10">
    <property type="entry name" value="Type I PLP-dependent aspartate aminotransferase-like (Major domain)"/>
    <property type="match status" value="1"/>
</dbReference>
<sequence>MKYDFDTVIERRQTGSSKWDVLASRFGRDDVLPMWVADMDFVSPPCVQEALIQRAKHGVYGYTVRQDDYFSSIQQWMSTRHGWDIEKDWIASATGVVPALTVIVQAFTNPGDGILIQPPVYYPFKRVITSWGRKAIENPLVEVNGRYEIDFADLEEKAKLAKVMFLCSPHNPVGRVWTEEELVRVGEFCLRHQVLVVADEIHADLVYKGYKHTPFASISPKFAANSITCAAPSKTFNLAGLKTAYVISPNAAIKERYESMLAKASMSEVNPLGVAAMVAAYKQGGPWLNELLEYLDGNLMYLNKFIEEQIPEIRVVQPEGTYLVWLDCRGLNLESRALDQFLVHEAGLALDEGHLFGSEGVGYQRINIGCPRSLLEAGLNCLRDAIERTVRTVSE</sequence>
<keyword evidence="4" id="KW-0456">Lyase</keyword>
<dbReference type="Pfam" id="PF00155">
    <property type="entry name" value="Aminotran_1_2"/>
    <property type="match status" value="1"/>
</dbReference>
<name>A0ABY6Z876_9BACL</name>
<dbReference type="InterPro" id="IPR051798">
    <property type="entry name" value="Class-II_PLP-Dep_Aminotrans"/>
</dbReference>
<evidence type="ECO:0000256" key="3">
    <source>
        <dbReference type="ARBA" id="ARBA00022898"/>
    </source>
</evidence>
<dbReference type="GO" id="GO:0008483">
    <property type="term" value="F:transaminase activity"/>
    <property type="evidence" value="ECO:0007669"/>
    <property type="project" value="UniProtKB-KW"/>
</dbReference>
<dbReference type="Proteomes" id="UP001164803">
    <property type="component" value="Chromosome"/>
</dbReference>
<feature type="domain" description="Aminotransferase class I/classII large" evidence="6">
    <location>
        <begin position="38"/>
        <end position="377"/>
    </location>
</feature>
<evidence type="ECO:0000256" key="2">
    <source>
        <dbReference type="ARBA" id="ARBA00012224"/>
    </source>
</evidence>
<dbReference type="InterPro" id="IPR027619">
    <property type="entry name" value="C-S_lyase_PatB-like"/>
</dbReference>
<dbReference type="PANTHER" id="PTHR43525">
    <property type="entry name" value="PROTEIN MALY"/>
    <property type="match status" value="1"/>
</dbReference>
<dbReference type="InterPro" id="IPR004839">
    <property type="entry name" value="Aminotransferase_I/II_large"/>
</dbReference>
<dbReference type="InterPro" id="IPR015424">
    <property type="entry name" value="PyrdxlP-dep_Trfase"/>
</dbReference>